<dbReference type="GO" id="GO:0015074">
    <property type="term" value="P:DNA integration"/>
    <property type="evidence" value="ECO:0007669"/>
    <property type="project" value="UniProtKB-KW"/>
</dbReference>
<protein>
    <submittedName>
        <fullName evidence="8">Site-specific recombinase XerD</fullName>
    </submittedName>
</protein>
<name>A0A1H6ADQ1_9BACT</name>
<organism evidence="8 9">
    <name type="scientific">Bryocella elongata</name>
    <dbReference type="NCBI Taxonomy" id="863522"/>
    <lineage>
        <taxon>Bacteria</taxon>
        <taxon>Pseudomonadati</taxon>
        <taxon>Acidobacteriota</taxon>
        <taxon>Terriglobia</taxon>
        <taxon>Terriglobales</taxon>
        <taxon>Acidobacteriaceae</taxon>
        <taxon>Bryocella</taxon>
    </lineage>
</organism>
<dbReference type="Gene3D" id="1.10.443.10">
    <property type="entry name" value="Intergrase catalytic core"/>
    <property type="match status" value="1"/>
</dbReference>
<dbReference type="EMBL" id="FNVA01000005">
    <property type="protein sequence ID" value="SEG46848.1"/>
    <property type="molecule type" value="Genomic_DNA"/>
</dbReference>
<keyword evidence="3" id="KW-0233">DNA recombination</keyword>
<feature type="domain" description="Core-binding (CB)" evidence="7">
    <location>
        <begin position="127"/>
        <end position="208"/>
    </location>
</feature>
<dbReference type="Pfam" id="PF00589">
    <property type="entry name" value="Phage_integrase"/>
    <property type="match status" value="1"/>
</dbReference>
<evidence type="ECO:0000259" key="7">
    <source>
        <dbReference type="PROSITE" id="PS51900"/>
    </source>
</evidence>
<dbReference type="InterPro" id="IPR044068">
    <property type="entry name" value="CB"/>
</dbReference>
<accession>A0A1H6ADQ1</accession>
<evidence type="ECO:0000256" key="1">
    <source>
        <dbReference type="ARBA" id="ARBA00022908"/>
    </source>
</evidence>
<dbReference type="SUPFAM" id="SSF56349">
    <property type="entry name" value="DNA breaking-rejoining enzymes"/>
    <property type="match status" value="1"/>
</dbReference>
<evidence type="ECO:0000313" key="8">
    <source>
        <dbReference type="EMBL" id="SEG46848.1"/>
    </source>
</evidence>
<evidence type="ECO:0000256" key="2">
    <source>
        <dbReference type="ARBA" id="ARBA00023125"/>
    </source>
</evidence>
<dbReference type="InterPro" id="IPR011010">
    <property type="entry name" value="DNA_brk_join_enz"/>
</dbReference>
<dbReference type="AlphaFoldDB" id="A0A1H6ADQ1"/>
<dbReference type="PROSITE" id="PS51898">
    <property type="entry name" value="TYR_RECOMBINASE"/>
    <property type="match status" value="1"/>
</dbReference>
<dbReference type="InterPro" id="IPR010998">
    <property type="entry name" value="Integrase_recombinase_N"/>
</dbReference>
<dbReference type="Proteomes" id="UP000236728">
    <property type="component" value="Unassembled WGS sequence"/>
</dbReference>
<dbReference type="InterPro" id="IPR013762">
    <property type="entry name" value="Integrase-like_cat_sf"/>
</dbReference>
<keyword evidence="9" id="KW-1185">Reference proteome</keyword>
<dbReference type="GO" id="GO:0006310">
    <property type="term" value="P:DNA recombination"/>
    <property type="evidence" value="ECO:0007669"/>
    <property type="project" value="UniProtKB-KW"/>
</dbReference>
<evidence type="ECO:0000256" key="4">
    <source>
        <dbReference type="PROSITE-ProRule" id="PRU01248"/>
    </source>
</evidence>
<dbReference type="CDD" id="cd00397">
    <property type="entry name" value="DNA_BRE_C"/>
    <property type="match status" value="1"/>
</dbReference>
<dbReference type="PROSITE" id="PS51900">
    <property type="entry name" value="CB"/>
    <property type="match status" value="1"/>
</dbReference>
<keyword evidence="2 4" id="KW-0238">DNA-binding</keyword>
<proteinExistence type="predicted"/>
<feature type="region of interest" description="Disordered" evidence="5">
    <location>
        <begin position="1"/>
        <end position="24"/>
    </location>
</feature>
<evidence type="ECO:0000256" key="5">
    <source>
        <dbReference type="SAM" id="MobiDB-lite"/>
    </source>
</evidence>
<evidence type="ECO:0000313" key="9">
    <source>
        <dbReference type="Proteomes" id="UP000236728"/>
    </source>
</evidence>
<dbReference type="PANTHER" id="PTHR30349">
    <property type="entry name" value="PHAGE INTEGRASE-RELATED"/>
    <property type="match status" value="1"/>
</dbReference>
<evidence type="ECO:0000259" key="6">
    <source>
        <dbReference type="PROSITE" id="PS51898"/>
    </source>
</evidence>
<reference evidence="8 9" key="1">
    <citation type="submission" date="2016-10" db="EMBL/GenBank/DDBJ databases">
        <authorList>
            <person name="de Groot N.N."/>
        </authorList>
    </citation>
    <scope>NUCLEOTIDE SEQUENCE [LARGE SCALE GENOMIC DNA]</scope>
    <source>
        <strain evidence="8 9">DSM 22489</strain>
    </source>
</reference>
<dbReference type="GO" id="GO:0003677">
    <property type="term" value="F:DNA binding"/>
    <property type="evidence" value="ECO:0007669"/>
    <property type="project" value="UniProtKB-UniRule"/>
</dbReference>
<dbReference type="Gene3D" id="1.10.150.130">
    <property type="match status" value="1"/>
</dbReference>
<sequence length="441" mass="50814">MSSQLDSVLPPVEPQNTEPEARTVPHGAKRIVQRNKMIPTTYRPARKCDRRGCEVIVRAAMVIKRHRLAFCSTKCRAKYHKESHLAGHCRYCGSEIFDSRGRVGKRVYCSREHQILGIEDENFAPAGPFRSVIENYLGRALHYRGKTLTSVKVGLVSFFAYAHSVEGANTVNEITPSMVTRYIASERRRERSADNAIGFLSTFYRYLMAEDDSMMLRNPVISRLHYEKRPQRLPRPYTDEQLSGIRDLIEGSGRLELMLAAAIGEECGLRIGEVANIRVVDVDTLRQTIHVRLPTKNLEERDVPYHDRVALHMSRWLERRLPCGEDDHLLLSLRGRPYSNSTLCMQFHNLFLRQDSPAHGFSFHRLRHTWATKLMNNGLELSVLKLLGGWKDLTSMQRYIQVMPETIQRQYQEAFQKLSARPQERIAPVISLNEYARRRAA</sequence>
<dbReference type="InterPro" id="IPR002104">
    <property type="entry name" value="Integrase_catalytic"/>
</dbReference>
<evidence type="ECO:0000256" key="3">
    <source>
        <dbReference type="ARBA" id="ARBA00023172"/>
    </source>
</evidence>
<keyword evidence="1" id="KW-0229">DNA integration</keyword>
<gene>
    <name evidence="8" type="ORF">SAMN05421819_3095</name>
</gene>
<feature type="domain" description="Tyr recombinase" evidence="6">
    <location>
        <begin position="232"/>
        <end position="412"/>
    </location>
</feature>
<dbReference type="InterPro" id="IPR050090">
    <property type="entry name" value="Tyrosine_recombinase_XerCD"/>
</dbReference>